<evidence type="ECO:0000256" key="5">
    <source>
        <dbReference type="PROSITE-ProRule" id="PRU01091"/>
    </source>
</evidence>
<evidence type="ECO:0000256" key="1">
    <source>
        <dbReference type="ARBA" id="ARBA00005820"/>
    </source>
</evidence>
<dbReference type="SUPFAM" id="SSF52540">
    <property type="entry name" value="P-loop containing nucleoside triphosphate hydrolases"/>
    <property type="match status" value="1"/>
</dbReference>
<dbReference type="PANTHER" id="PTHR35807:SF1">
    <property type="entry name" value="TRANSCRIPTIONAL REGULATOR REDD"/>
    <property type="match status" value="1"/>
</dbReference>
<dbReference type="SMART" id="SM00862">
    <property type="entry name" value="Trans_reg_C"/>
    <property type="match status" value="1"/>
</dbReference>
<dbReference type="SUPFAM" id="SSF46894">
    <property type="entry name" value="C-terminal effector domain of the bipartite response regulators"/>
    <property type="match status" value="1"/>
</dbReference>
<dbReference type="InterPro" id="IPR036388">
    <property type="entry name" value="WH-like_DNA-bd_sf"/>
</dbReference>
<dbReference type="Proteomes" id="UP001596226">
    <property type="component" value="Unassembled WGS sequence"/>
</dbReference>
<dbReference type="RefSeq" id="WP_377513726.1">
    <property type="nucleotide sequence ID" value="NZ_JBHSQS010000011.1"/>
</dbReference>
<dbReference type="InterPro" id="IPR042197">
    <property type="entry name" value="Apaf_helical"/>
</dbReference>
<dbReference type="SMART" id="SM00028">
    <property type="entry name" value="TPR"/>
    <property type="match status" value="6"/>
</dbReference>
<evidence type="ECO:0000256" key="6">
    <source>
        <dbReference type="SAM" id="MobiDB-lite"/>
    </source>
</evidence>
<comment type="similarity">
    <text evidence="1">Belongs to the AfsR/DnrI/RedD regulatory family.</text>
</comment>
<evidence type="ECO:0000313" key="9">
    <source>
        <dbReference type="Proteomes" id="UP001596226"/>
    </source>
</evidence>
<proteinExistence type="inferred from homology"/>
<dbReference type="Pfam" id="PF03704">
    <property type="entry name" value="BTAD"/>
    <property type="match status" value="1"/>
</dbReference>
<gene>
    <name evidence="8" type="ORF">ACFQGL_20175</name>
</gene>
<dbReference type="CDD" id="cd15831">
    <property type="entry name" value="BTAD"/>
    <property type="match status" value="1"/>
</dbReference>
<dbReference type="Gene3D" id="1.10.10.10">
    <property type="entry name" value="Winged helix-like DNA-binding domain superfamily/Winged helix DNA-binding domain"/>
    <property type="match status" value="2"/>
</dbReference>
<organism evidence="8 9">
    <name type="scientific">Micromonospora vulcania</name>
    <dbReference type="NCBI Taxonomy" id="1441873"/>
    <lineage>
        <taxon>Bacteria</taxon>
        <taxon>Bacillati</taxon>
        <taxon>Actinomycetota</taxon>
        <taxon>Actinomycetes</taxon>
        <taxon>Micromonosporales</taxon>
        <taxon>Micromonosporaceae</taxon>
        <taxon>Micromonospora</taxon>
    </lineage>
</organism>
<dbReference type="InterPro" id="IPR011990">
    <property type="entry name" value="TPR-like_helical_dom_sf"/>
</dbReference>
<accession>A0ABW1HB09</accession>
<keyword evidence="3 5" id="KW-0238">DNA-binding</keyword>
<sequence length="1065" mass="116632">MSASGWAHPGRPSRSSSGSRCWLSWHRTRSPSMLGSRGMVEIQVLGGISLLLAGERQELGTPKQQTVLAMLALHPGRLVTIDELIDELWSEDPPRSALPNVRTYAANLRRILESTETGRGVLVRESNGYRLNLPPEKIDLFRFVADHQRSRRLAADGDLDRAETALEHAMGQWQGLLLAGLTLGPVLSARRVAIQDERLLAAEFLAHLQIQGGHAQRAVPLLRSLVAVHPLREHARLLLMRSLHEVGDTAGLVEAYSEARVALQNQLGVEPGPEMRALYEAELSRERRMQRTSTVASGNDGARGPGAGRATEGDWATADWLPRSVSEFVGREECVRRLHEEARRLQDRGSAVLVIDGMAGSGKTTLAVHVARQLAPDYGDAQLFIDLRGHGEEEPVEPPAALSSLLRQLGVPGGRIPAELDQRMELWHRELGARKAVVVLDNAADSKQILPLLPTLPGTVVLVTSRLRLVDLDVGPPESLPLMTPEEGLVLLAQSAGMERVTEEPAAAAEVVRRCGYLPLAIRLAGSRLAHRPSRRVAELAALLAAEPPALSQLKAGDRTLERAFAASYGPLPEPTKHAFRLLSIHGGQHSVEMAAALFDLPLEATGRLLDDLVDRHLVEEVEGGRYRLHDLVRQYSQAQLRASEAPEAVISAVTRLLDLVLHASLRAVAELHQSFDVHGDVDPGPPTRPDLIGPDIVAGIDWLERERANLGLLVGLGAVHGLHDHVWKLARVLWRFYYVRGYFDDILDTHRTGLASAKVLGRQSATAMMHNYLASALLKTGSHPLAFTHLHAAIALCHEIGDWRQLARLRANLSVVNLFSGNLEEAVAQGRQSMADPRLYEDRVPLALPNLGIALAALGRWDEALRTHRQHLFQARLGRDYFHIANALSHLAAVRVRTGQFRRAVSFLNTSLVLFGRTGHRYGEAEARNTLGVAYRGLDELDLARQQHTAALGLAEDSGERHVQCAALNDLGTTLLAMGDAASAYEAHQRGLQLAGRVSNPYEQGRALAGLAEHFAQVDPAEARRHWERALAIFRRMGVPERLDVERRLAKLGDVVAHAPVPGR</sequence>
<feature type="region of interest" description="Disordered" evidence="6">
    <location>
        <begin position="1"/>
        <end position="20"/>
    </location>
</feature>
<feature type="DNA-binding region" description="OmpR/PhoB-type" evidence="5">
    <location>
        <begin position="31"/>
        <end position="133"/>
    </location>
</feature>
<feature type="compositionally biased region" description="Low complexity" evidence="6">
    <location>
        <begin position="9"/>
        <end position="20"/>
    </location>
</feature>
<feature type="region of interest" description="Disordered" evidence="6">
    <location>
        <begin position="288"/>
        <end position="313"/>
    </location>
</feature>
<evidence type="ECO:0000256" key="2">
    <source>
        <dbReference type="ARBA" id="ARBA00023015"/>
    </source>
</evidence>
<name>A0ABW1HB09_9ACTN</name>
<dbReference type="SUPFAM" id="SSF48452">
    <property type="entry name" value="TPR-like"/>
    <property type="match status" value="3"/>
</dbReference>
<evidence type="ECO:0000256" key="3">
    <source>
        <dbReference type="ARBA" id="ARBA00023125"/>
    </source>
</evidence>
<evidence type="ECO:0000256" key="4">
    <source>
        <dbReference type="ARBA" id="ARBA00023163"/>
    </source>
</evidence>
<dbReference type="PROSITE" id="PS51755">
    <property type="entry name" value="OMPR_PHOB"/>
    <property type="match status" value="1"/>
</dbReference>
<dbReference type="Gene3D" id="1.10.8.430">
    <property type="entry name" value="Helical domain of apoptotic protease-activating factors"/>
    <property type="match status" value="1"/>
</dbReference>
<dbReference type="InterPro" id="IPR005158">
    <property type="entry name" value="BTAD"/>
</dbReference>
<feature type="domain" description="OmpR/PhoB-type" evidence="7">
    <location>
        <begin position="31"/>
        <end position="133"/>
    </location>
</feature>
<evidence type="ECO:0000313" key="8">
    <source>
        <dbReference type="EMBL" id="MFC5925661.1"/>
    </source>
</evidence>
<dbReference type="Gene3D" id="3.40.50.300">
    <property type="entry name" value="P-loop containing nucleotide triphosphate hydrolases"/>
    <property type="match status" value="1"/>
</dbReference>
<dbReference type="InterPro" id="IPR019734">
    <property type="entry name" value="TPR_rpt"/>
</dbReference>
<dbReference type="PRINTS" id="PR00364">
    <property type="entry name" value="DISEASERSIST"/>
</dbReference>
<dbReference type="InterPro" id="IPR001867">
    <property type="entry name" value="OmpR/PhoB-type_DNA-bd"/>
</dbReference>
<reference evidence="9" key="1">
    <citation type="journal article" date="2019" name="Int. J. Syst. Evol. Microbiol.">
        <title>The Global Catalogue of Microorganisms (GCM) 10K type strain sequencing project: providing services to taxonomists for standard genome sequencing and annotation.</title>
        <authorList>
            <consortium name="The Broad Institute Genomics Platform"/>
            <consortium name="The Broad Institute Genome Sequencing Center for Infectious Disease"/>
            <person name="Wu L."/>
            <person name="Ma J."/>
        </authorList>
    </citation>
    <scope>NUCLEOTIDE SEQUENCE [LARGE SCALE GENOMIC DNA]</scope>
    <source>
        <strain evidence="9">CGMCC 4.7144</strain>
    </source>
</reference>
<dbReference type="Pfam" id="PF13424">
    <property type="entry name" value="TPR_12"/>
    <property type="match status" value="2"/>
</dbReference>
<dbReference type="InterPro" id="IPR027417">
    <property type="entry name" value="P-loop_NTPase"/>
</dbReference>
<evidence type="ECO:0000259" key="7">
    <source>
        <dbReference type="PROSITE" id="PS51755"/>
    </source>
</evidence>
<dbReference type="Pfam" id="PF00486">
    <property type="entry name" value="Trans_reg_C"/>
    <property type="match status" value="1"/>
</dbReference>
<dbReference type="PANTHER" id="PTHR35807">
    <property type="entry name" value="TRANSCRIPTIONAL REGULATOR REDD-RELATED"/>
    <property type="match status" value="1"/>
</dbReference>
<dbReference type="Gene3D" id="1.25.40.10">
    <property type="entry name" value="Tetratricopeptide repeat domain"/>
    <property type="match status" value="3"/>
</dbReference>
<dbReference type="EMBL" id="JBHSQS010000011">
    <property type="protein sequence ID" value="MFC5925661.1"/>
    <property type="molecule type" value="Genomic_DNA"/>
</dbReference>
<dbReference type="SMART" id="SM01043">
    <property type="entry name" value="BTAD"/>
    <property type="match status" value="1"/>
</dbReference>
<protein>
    <submittedName>
        <fullName evidence="8">BTAD domain-containing putative transcriptional regulator</fullName>
    </submittedName>
</protein>
<keyword evidence="4" id="KW-0804">Transcription</keyword>
<keyword evidence="9" id="KW-1185">Reference proteome</keyword>
<dbReference type="InterPro" id="IPR051677">
    <property type="entry name" value="AfsR-DnrI-RedD_regulator"/>
</dbReference>
<keyword evidence="2" id="KW-0805">Transcription regulation</keyword>
<comment type="caution">
    <text evidence="8">The sequence shown here is derived from an EMBL/GenBank/DDBJ whole genome shotgun (WGS) entry which is preliminary data.</text>
</comment>
<dbReference type="InterPro" id="IPR016032">
    <property type="entry name" value="Sig_transdc_resp-reg_C-effctor"/>
</dbReference>